<gene>
    <name evidence="8" type="ORF">SY86_23315</name>
</gene>
<dbReference type="AlphaFoldDB" id="A0A0M2KFF2"/>
<dbReference type="GO" id="GO:0042742">
    <property type="term" value="P:defense response to bacterium"/>
    <property type="evidence" value="ECO:0007669"/>
    <property type="project" value="UniProtKB-KW"/>
</dbReference>
<dbReference type="PATRIC" id="fig|65700.7.peg.5796"/>
<evidence type="ECO:0000256" key="6">
    <source>
        <dbReference type="ARBA" id="ARBA00023295"/>
    </source>
</evidence>
<evidence type="ECO:0000256" key="4">
    <source>
        <dbReference type="ARBA" id="ARBA00022801"/>
    </source>
</evidence>
<dbReference type="InterPro" id="IPR034690">
    <property type="entry name" value="Endolysin_T4_type"/>
</dbReference>
<dbReference type="GO" id="GO:0003796">
    <property type="term" value="F:lysozyme activity"/>
    <property type="evidence" value="ECO:0007669"/>
    <property type="project" value="UniProtKB-EC"/>
</dbReference>
<keyword evidence="6 7" id="KW-0326">Glycosidase</keyword>
<proteinExistence type="inferred from homology"/>
<evidence type="ECO:0000256" key="3">
    <source>
        <dbReference type="ARBA" id="ARBA00022638"/>
    </source>
</evidence>
<evidence type="ECO:0000256" key="7">
    <source>
        <dbReference type="RuleBase" id="RU003788"/>
    </source>
</evidence>
<dbReference type="PANTHER" id="PTHR38107:SF3">
    <property type="entry name" value="LYSOZYME RRRD-RELATED"/>
    <property type="match status" value="1"/>
</dbReference>
<comment type="catalytic activity">
    <reaction evidence="1 7">
        <text>Hydrolysis of (1-&gt;4)-beta-linkages between N-acetylmuramic acid and N-acetyl-D-glucosamine residues in a peptidoglycan and between N-acetyl-D-glucosamine residues in chitodextrins.</text>
        <dbReference type="EC" id="3.2.1.17"/>
    </reaction>
</comment>
<comment type="similarity">
    <text evidence="7">Belongs to the glycosyl hydrolase 24 family.</text>
</comment>
<dbReference type="STRING" id="65700.SY86_23315"/>
<evidence type="ECO:0000313" key="9">
    <source>
        <dbReference type="Proteomes" id="UP000033924"/>
    </source>
</evidence>
<dbReference type="GO" id="GO:0016998">
    <property type="term" value="P:cell wall macromolecule catabolic process"/>
    <property type="evidence" value="ECO:0007669"/>
    <property type="project" value="InterPro"/>
</dbReference>
<dbReference type="HAMAP" id="MF_04110">
    <property type="entry name" value="ENDOLYSIN_T4"/>
    <property type="match status" value="1"/>
</dbReference>
<organism evidence="8 9">
    <name type="scientific">Erwinia tracheiphila</name>
    <dbReference type="NCBI Taxonomy" id="65700"/>
    <lineage>
        <taxon>Bacteria</taxon>
        <taxon>Pseudomonadati</taxon>
        <taxon>Pseudomonadota</taxon>
        <taxon>Gammaproteobacteria</taxon>
        <taxon>Enterobacterales</taxon>
        <taxon>Erwiniaceae</taxon>
        <taxon>Erwinia</taxon>
    </lineage>
</organism>
<reference evidence="8 9" key="1">
    <citation type="submission" date="2015-01" db="EMBL/GenBank/DDBJ databases">
        <title>Erwinia tracheiphila.</title>
        <authorList>
            <person name="Shapiro L.R."/>
        </authorList>
    </citation>
    <scope>NUCLEOTIDE SEQUENCE [LARGE SCALE GENOMIC DNA]</scope>
    <source>
        <strain evidence="8 9">BuffGH</strain>
    </source>
</reference>
<dbReference type="InterPro" id="IPR002196">
    <property type="entry name" value="Glyco_hydro_24"/>
</dbReference>
<evidence type="ECO:0000313" key="8">
    <source>
        <dbReference type="EMBL" id="KKF37664.1"/>
    </source>
</evidence>
<evidence type="ECO:0000256" key="2">
    <source>
        <dbReference type="ARBA" id="ARBA00022529"/>
    </source>
</evidence>
<dbReference type="GO" id="GO:0031640">
    <property type="term" value="P:killing of cells of another organism"/>
    <property type="evidence" value="ECO:0007669"/>
    <property type="project" value="UniProtKB-KW"/>
</dbReference>
<dbReference type="Proteomes" id="UP000033924">
    <property type="component" value="Unassembled WGS sequence"/>
</dbReference>
<keyword evidence="2 7" id="KW-0929">Antimicrobial</keyword>
<comment type="caution">
    <text evidence="8">The sequence shown here is derived from an EMBL/GenBank/DDBJ whole genome shotgun (WGS) entry which is preliminary data.</text>
</comment>
<protein>
    <recommendedName>
        <fullName evidence="7">Lysozyme</fullName>
        <ecNumber evidence="7">3.2.1.17</ecNumber>
    </recommendedName>
</protein>
<name>A0A0M2KFF2_9GAMM</name>
<keyword evidence="5" id="KW-1035">Host cytoplasm</keyword>
<keyword evidence="3 7" id="KW-0081">Bacteriolytic enzyme</keyword>
<dbReference type="CDD" id="cd00737">
    <property type="entry name" value="lyz_endolysin_autolysin"/>
    <property type="match status" value="1"/>
</dbReference>
<dbReference type="EC" id="3.2.1.17" evidence="7"/>
<dbReference type="InterPro" id="IPR033907">
    <property type="entry name" value="Endolysin_autolysin"/>
</dbReference>
<dbReference type="EMBL" id="JXNU01000003">
    <property type="protein sequence ID" value="KKF37664.1"/>
    <property type="molecule type" value="Genomic_DNA"/>
</dbReference>
<dbReference type="Gene3D" id="1.10.530.40">
    <property type="match status" value="1"/>
</dbReference>
<dbReference type="InterPro" id="IPR051018">
    <property type="entry name" value="Bacteriophage_GH24"/>
</dbReference>
<evidence type="ECO:0000256" key="1">
    <source>
        <dbReference type="ARBA" id="ARBA00000632"/>
    </source>
</evidence>
<dbReference type="Pfam" id="PF00959">
    <property type="entry name" value="Phage_lysozyme"/>
    <property type="match status" value="1"/>
</dbReference>
<keyword evidence="9" id="KW-1185">Reference proteome</keyword>
<sequence>MSLRTSENGIALIKRSEALRLDAYQDAVGVWTIGYGWTEPVEGIPVHGGMSISQDTAEILLRNGLLQYERTINQLVTATLNQNQFDALVSLAYNIGLGAFERSTLLKKLNAGDMDGAAAEFLRWNKAGGKVLPGLDTRRKAEATLFQTIPG</sequence>
<dbReference type="SUPFAM" id="SSF53955">
    <property type="entry name" value="Lysozyme-like"/>
    <property type="match status" value="1"/>
</dbReference>
<dbReference type="PANTHER" id="PTHR38107">
    <property type="match status" value="1"/>
</dbReference>
<dbReference type="GO" id="GO:0009253">
    <property type="term" value="P:peptidoglycan catabolic process"/>
    <property type="evidence" value="ECO:0007669"/>
    <property type="project" value="InterPro"/>
</dbReference>
<dbReference type="RefSeq" id="WP_016192727.1">
    <property type="nucleotide sequence ID" value="NZ_CP089932.1"/>
</dbReference>
<evidence type="ECO:0000256" key="5">
    <source>
        <dbReference type="ARBA" id="ARBA00023200"/>
    </source>
</evidence>
<keyword evidence="4 7" id="KW-0378">Hydrolase</keyword>
<dbReference type="InterPro" id="IPR023346">
    <property type="entry name" value="Lysozyme-like_dom_sf"/>
</dbReference>
<accession>A0A0M2KFF2</accession>
<dbReference type="InterPro" id="IPR023347">
    <property type="entry name" value="Lysozyme_dom_sf"/>
</dbReference>